<dbReference type="Proteomes" id="UP001651690">
    <property type="component" value="Unassembled WGS sequence"/>
</dbReference>
<gene>
    <name evidence="1" type="ORF">NM203_14030</name>
</gene>
<name>A0ABT1M2H2_9MYCO</name>
<accession>A0ABT1M2H2</accession>
<evidence type="ECO:0000313" key="1">
    <source>
        <dbReference type="EMBL" id="MCP9273306.1"/>
    </source>
</evidence>
<dbReference type="EMBL" id="JANDBD010000005">
    <property type="protein sequence ID" value="MCP9273306.1"/>
    <property type="molecule type" value="Genomic_DNA"/>
</dbReference>
<comment type="caution">
    <text evidence="1">The sequence shown here is derived from an EMBL/GenBank/DDBJ whole genome shotgun (WGS) entry which is preliminary data.</text>
</comment>
<evidence type="ECO:0000313" key="2">
    <source>
        <dbReference type="Proteomes" id="UP001651690"/>
    </source>
</evidence>
<reference evidence="1 2" key="1">
    <citation type="submission" date="2022-06" db="EMBL/GenBank/DDBJ databases">
        <title>Mycolicibacterium sp. CAU 1645 isolated from seawater.</title>
        <authorList>
            <person name="Kim W."/>
        </authorList>
    </citation>
    <scope>NUCLEOTIDE SEQUENCE [LARGE SCALE GENOMIC DNA]</scope>
    <source>
        <strain evidence="1 2">CAU 1645</strain>
    </source>
</reference>
<proteinExistence type="predicted"/>
<sequence>MGIVFLGSEALDGGTTWAQLRTRSQYRRLFPDVYMPRVTEESLYYNTVGAWLWSRRRGPITGRAAAELHGAQWVDPKAPIDLLWNNNRPPPGIITHSDHFLVEDIQEIDGMAVATVARTAYDMGRYLPRGAAVAHLDALARATGLRAEHVAPLIDRYKGAHHIRRLRTAVDLMDGGAQSPKETWLRLLLVDAGYPRPTTQIPVYDEFGHAFAHLDMGWEHVKIAVEYDGEHHGTDADQWKWDVKRLRRVHDRNWLHIKVIGDDRPNDILPRVARAWARRNSSHSG</sequence>
<dbReference type="RefSeq" id="WP_255060596.1">
    <property type="nucleotide sequence ID" value="NZ_JANDBD010000005.1"/>
</dbReference>
<organism evidence="1 2">
    <name type="scientific">Mycolicibacterium arenosum</name>
    <dbReference type="NCBI Taxonomy" id="2952157"/>
    <lineage>
        <taxon>Bacteria</taxon>
        <taxon>Bacillati</taxon>
        <taxon>Actinomycetota</taxon>
        <taxon>Actinomycetes</taxon>
        <taxon>Mycobacteriales</taxon>
        <taxon>Mycobacteriaceae</taxon>
        <taxon>Mycolicibacterium</taxon>
    </lineage>
</organism>
<evidence type="ECO:0008006" key="3">
    <source>
        <dbReference type="Google" id="ProtNLM"/>
    </source>
</evidence>
<protein>
    <recommendedName>
        <fullName evidence="3">DUF559 domain-containing protein</fullName>
    </recommendedName>
</protein>
<keyword evidence="2" id="KW-1185">Reference proteome</keyword>